<dbReference type="OrthoDB" id="2505064at2759"/>
<gene>
    <name evidence="6" type="ORF">PGT21_018183</name>
</gene>
<evidence type="ECO:0000256" key="1">
    <source>
        <dbReference type="ARBA" id="ARBA00022741"/>
    </source>
</evidence>
<dbReference type="Pfam" id="PF00069">
    <property type="entry name" value="Pkinase"/>
    <property type="match status" value="1"/>
</dbReference>
<dbReference type="InterPro" id="IPR011009">
    <property type="entry name" value="Kinase-like_dom_sf"/>
</dbReference>
<protein>
    <recommendedName>
        <fullName evidence="5">Protein kinase domain-containing protein</fullName>
    </recommendedName>
</protein>
<evidence type="ECO:0000313" key="6">
    <source>
        <dbReference type="EMBL" id="KAA1113001.1"/>
    </source>
</evidence>
<evidence type="ECO:0000256" key="3">
    <source>
        <dbReference type="PROSITE-ProRule" id="PRU10141"/>
    </source>
</evidence>
<dbReference type="CDD" id="cd14014">
    <property type="entry name" value="STKc_PknB_like"/>
    <property type="match status" value="1"/>
</dbReference>
<dbReference type="EMBL" id="VSWC01000015">
    <property type="protein sequence ID" value="KAA1113001.1"/>
    <property type="molecule type" value="Genomic_DNA"/>
</dbReference>
<dbReference type="GO" id="GO:0004674">
    <property type="term" value="F:protein serine/threonine kinase activity"/>
    <property type="evidence" value="ECO:0007669"/>
    <property type="project" value="InterPro"/>
</dbReference>
<reference evidence="6 7" key="1">
    <citation type="submission" date="2019-05" db="EMBL/GenBank/DDBJ databases">
        <title>Emergence of the Ug99 lineage of the wheat stem rust pathogen through somatic hybridization.</title>
        <authorList>
            <person name="Li F."/>
            <person name="Upadhyaya N.M."/>
            <person name="Sperschneider J."/>
            <person name="Matny O."/>
            <person name="Nguyen-Phuc H."/>
            <person name="Mago R."/>
            <person name="Raley C."/>
            <person name="Miller M.E."/>
            <person name="Silverstein K.A.T."/>
            <person name="Henningsen E."/>
            <person name="Hirsch C.D."/>
            <person name="Visser B."/>
            <person name="Pretorius Z.A."/>
            <person name="Steffenson B.J."/>
            <person name="Schwessinger B."/>
            <person name="Dodds P.N."/>
            <person name="Figueroa M."/>
        </authorList>
    </citation>
    <scope>NUCLEOTIDE SEQUENCE [LARGE SCALE GENOMIC DNA]</scope>
    <source>
        <strain evidence="6">21-0</strain>
    </source>
</reference>
<dbReference type="Proteomes" id="UP000324748">
    <property type="component" value="Unassembled WGS sequence"/>
</dbReference>
<dbReference type="PROSITE" id="PS00108">
    <property type="entry name" value="PROTEIN_KINASE_ST"/>
    <property type="match status" value="1"/>
</dbReference>
<name>A0A5B0QI89_PUCGR</name>
<proteinExistence type="predicted"/>
<sequence length="543" mass="60658">MSSQHNIQPHSVSTTSSSSLSSSVSSRNLACHRLSTSTSVLPSSHSAKSSSASQENTQDSSLPNDIFTITDEALAAQYTFESEIGYGNWGSIWRISPNNPSNRLHSSSKLAIKLVYRDKSSGTTATKIKSLWSEFKILRLFKRAPHPNILRVSSFIITPSYALLTMAFHPAILSVRLGERSARVRRYIRGLLQGTDFLHQSGVSHNDIKPANVVLSVEDEPVLIDFGFAVAYPHDYAETTGKRPFWSTLSWGTPEYLSPQRAKSEEHDERLSDIWSLGVTLYEIVVGRTPFELNEKEEFLSKEALEVYYQRTLKAEFLGPHTLSTELRQLLVLMLRPDPKERLQSCSAGLAHSFFRRPLSSEMSVRRRTLERTLPSSVLRSSPSDPAAALVTRRIQQVNFQSPSRSNSITTTRSPTIKRVGNNITPTKPKAKAVFEDPPQSTPQSGSRRTRLTPTRPVLAPKTLNTPTTPRPKRVTVPDRERKNSPAVKTETSSPPRSAPRKRVPPPSPKSDLSQKTVLSPRGSHLKKLLVQRPTLQQRMKEN</sequence>
<keyword evidence="1 3" id="KW-0547">Nucleotide-binding</keyword>
<feature type="region of interest" description="Disordered" evidence="4">
    <location>
        <begin position="37"/>
        <end position="63"/>
    </location>
</feature>
<feature type="compositionally biased region" description="Low complexity" evidence="4">
    <location>
        <begin position="37"/>
        <end position="53"/>
    </location>
</feature>
<evidence type="ECO:0000313" key="7">
    <source>
        <dbReference type="Proteomes" id="UP000324748"/>
    </source>
</evidence>
<dbReference type="InterPro" id="IPR045269">
    <property type="entry name" value="Atg1-like"/>
</dbReference>
<evidence type="ECO:0000259" key="5">
    <source>
        <dbReference type="PROSITE" id="PS50011"/>
    </source>
</evidence>
<evidence type="ECO:0000256" key="4">
    <source>
        <dbReference type="SAM" id="MobiDB-lite"/>
    </source>
</evidence>
<organism evidence="6 7">
    <name type="scientific">Puccinia graminis f. sp. tritici</name>
    <dbReference type="NCBI Taxonomy" id="56615"/>
    <lineage>
        <taxon>Eukaryota</taxon>
        <taxon>Fungi</taxon>
        <taxon>Dikarya</taxon>
        <taxon>Basidiomycota</taxon>
        <taxon>Pucciniomycotina</taxon>
        <taxon>Pucciniomycetes</taxon>
        <taxon>Pucciniales</taxon>
        <taxon>Pucciniaceae</taxon>
        <taxon>Puccinia</taxon>
    </lineage>
</organism>
<dbReference type="PROSITE" id="PS00107">
    <property type="entry name" value="PROTEIN_KINASE_ATP"/>
    <property type="match status" value="1"/>
</dbReference>
<keyword evidence="2 3" id="KW-0067">ATP-binding</keyword>
<feature type="compositionally biased region" description="Polar residues" evidence="4">
    <location>
        <begin position="1"/>
        <end position="10"/>
    </location>
</feature>
<comment type="caution">
    <text evidence="6">The sequence shown here is derived from an EMBL/GenBank/DDBJ whole genome shotgun (WGS) entry which is preliminary data.</text>
</comment>
<dbReference type="GO" id="GO:0005737">
    <property type="term" value="C:cytoplasm"/>
    <property type="evidence" value="ECO:0007669"/>
    <property type="project" value="TreeGrafter"/>
</dbReference>
<dbReference type="PROSITE" id="PS50011">
    <property type="entry name" value="PROTEIN_KINASE_DOM"/>
    <property type="match status" value="1"/>
</dbReference>
<dbReference type="InterPro" id="IPR017441">
    <property type="entry name" value="Protein_kinase_ATP_BS"/>
</dbReference>
<dbReference type="SMART" id="SM00220">
    <property type="entry name" value="S_TKc"/>
    <property type="match status" value="1"/>
</dbReference>
<accession>A0A5B0QI89</accession>
<feature type="compositionally biased region" description="Low complexity" evidence="4">
    <location>
        <begin position="11"/>
        <end position="24"/>
    </location>
</feature>
<feature type="domain" description="Protein kinase" evidence="5">
    <location>
        <begin position="78"/>
        <end position="355"/>
    </location>
</feature>
<dbReference type="GO" id="GO:0010506">
    <property type="term" value="P:regulation of autophagy"/>
    <property type="evidence" value="ECO:0007669"/>
    <property type="project" value="InterPro"/>
</dbReference>
<feature type="binding site" evidence="3">
    <location>
        <position position="113"/>
    </location>
    <ligand>
        <name>ATP</name>
        <dbReference type="ChEBI" id="CHEBI:30616"/>
    </ligand>
</feature>
<feature type="compositionally biased region" description="Polar residues" evidence="4">
    <location>
        <begin position="398"/>
        <end position="415"/>
    </location>
</feature>
<dbReference type="GO" id="GO:0005524">
    <property type="term" value="F:ATP binding"/>
    <property type="evidence" value="ECO:0007669"/>
    <property type="project" value="UniProtKB-UniRule"/>
</dbReference>
<evidence type="ECO:0000256" key="2">
    <source>
        <dbReference type="ARBA" id="ARBA00022840"/>
    </source>
</evidence>
<feature type="compositionally biased region" description="Polar residues" evidence="4">
    <location>
        <begin position="54"/>
        <end position="63"/>
    </location>
</feature>
<dbReference type="AlphaFoldDB" id="A0A5B0QI89"/>
<dbReference type="PANTHER" id="PTHR24348">
    <property type="entry name" value="SERINE/THREONINE-PROTEIN KINASE UNC-51-RELATED"/>
    <property type="match status" value="1"/>
</dbReference>
<feature type="region of interest" description="Disordered" evidence="4">
    <location>
        <begin position="398"/>
        <end position="543"/>
    </location>
</feature>
<feature type="compositionally biased region" description="Polar residues" evidence="4">
    <location>
        <begin position="534"/>
        <end position="543"/>
    </location>
</feature>
<dbReference type="SUPFAM" id="SSF56112">
    <property type="entry name" value="Protein kinase-like (PK-like)"/>
    <property type="match status" value="1"/>
</dbReference>
<dbReference type="InterPro" id="IPR008271">
    <property type="entry name" value="Ser/Thr_kinase_AS"/>
</dbReference>
<keyword evidence="7" id="KW-1185">Reference proteome</keyword>
<dbReference type="PANTHER" id="PTHR24348:SF68">
    <property type="entry name" value="SERINE_THREONINE-PROTEIN KINASE ATG1C"/>
    <property type="match status" value="1"/>
</dbReference>
<dbReference type="Gene3D" id="1.10.510.10">
    <property type="entry name" value="Transferase(Phosphotransferase) domain 1"/>
    <property type="match status" value="1"/>
</dbReference>
<feature type="region of interest" description="Disordered" evidence="4">
    <location>
        <begin position="1"/>
        <end position="24"/>
    </location>
</feature>
<dbReference type="InterPro" id="IPR000719">
    <property type="entry name" value="Prot_kinase_dom"/>
</dbReference>